<keyword evidence="4" id="KW-1185">Reference proteome</keyword>
<dbReference type="InterPro" id="IPR010496">
    <property type="entry name" value="AL/BT2_dom"/>
</dbReference>
<feature type="domain" description="3-keto-alpha-glucoside-1,2-lyase/3-keto-2-hydroxy-glucal hydratase" evidence="2">
    <location>
        <begin position="44"/>
        <end position="283"/>
    </location>
</feature>
<dbReference type="PATRIC" id="fig|565050.3.peg.1117"/>
<evidence type="ECO:0000259" key="2">
    <source>
        <dbReference type="Pfam" id="PF06439"/>
    </source>
</evidence>
<dbReference type="RefSeq" id="YP_002516509.1">
    <property type="nucleotide sequence ID" value="NC_011916.1"/>
</dbReference>
<dbReference type="Proteomes" id="UP000001364">
    <property type="component" value="Chromosome"/>
</dbReference>
<feature type="chain" id="PRO_5002605767" description="3-keto-alpha-glucoside-1,2-lyase/3-keto-2-hydroxy-glucal hydratase domain-containing protein" evidence="1">
    <location>
        <begin position="26"/>
        <end position="296"/>
    </location>
</feature>
<dbReference type="AlphaFoldDB" id="A0A0H3C7E1"/>
<evidence type="ECO:0000313" key="3">
    <source>
        <dbReference type="EMBL" id="ACL94601.1"/>
    </source>
</evidence>
<dbReference type="GO" id="GO:0016787">
    <property type="term" value="F:hydrolase activity"/>
    <property type="evidence" value="ECO:0007669"/>
    <property type="project" value="InterPro"/>
</dbReference>
<evidence type="ECO:0000256" key="1">
    <source>
        <dbReference type="SAM" id="SignalP"/>
    </source>
</evidence>
<dbReference type="Gene3D" id="2.60.120.560">
    <property type="entry name" value="Exo-inulinase, domain 1"/>
    <property type="match status" value="1"/>
</dbReference>
<accession>A0A0H3C7E1</accession>
<dbReference type="RefSeq" id="WP_010918966.1">
    <property type="nucleotide sequence ID" value="NC_011916.1"/>
</dbReference>
<organism evidence="3 4">
    <name type="scientific">Caulobacter vibrioides (strain NA1000 / CB15N)</name>
    <name type="common">Caulobacter crescentus</name>
    <dbReference type="NCBI Taxonomy" id="565050"/>
    <lineage>
        <taxon>Bacteria</taxon>
        <taxon>Pseudomonadati</taxon>
        <taxon>Pseudomonadota</taxon>
        <taxon>Alphaproteobacteria</taxon>
        <taxon>Caulobacterales</taxon>
        <taxon>Caulobacteraceae</taxon>
        <taxon>Caulobacter</taxon>
    </lineage>
</organism>
<dbReference type="GeneID" id="7331507"/>
<feature type="signal peptide" evidence="1">
    <location>
        <begin position="1"/>
        <end position="25"/>
    </location>
</feature>
<reference evidence="3 4" key="1">
    <citation type="journal article" date="2010" name="J. Bacteriol.">
        <title>The genetic basis of laboratory adaptation in Caulobacter crescentus.</title>
        <authorList>
            <person name="Marks M.E."/>
            <person name="Castro-Rojas C.M."/>
            <person name="Teiling C."/>
            <person name="Du L."/>
            <person name="Kapatral V."/>
            <person name="Walunas T.L."/>
            <person name="Crosson S."/>
        </authorList>
    </citation>
    <scope>NUCLEOTIDE SEQUENCE [LARGE SCALE GENOMIC DNA]</scope>
    <source>
        <strain evidence="4">NA1000 / CB15N</strain>
    </source>
</reference>
<sequence length="296" mass="31983">MGVGGHMLKTLALTLAIAVTSPVLAQTRPPLVLTDIPEAAGPSVTLFNGRDLKDWDAWLGYADPALTYKRPPVAPLGVTAKSAEMFKVVIEDGRPALYVNGAVWGSLVHRGDFQNYHLRLQYKWGKGRWAPREKEAPNNGLLYHTHGAPGVVWGTWSQSVEFEIMTGSVGMVVPVGEAIAVAVEGVEDPTLIAPKLRYVPGRPALTAKGGTANWNVEAYNDVEKPAGEWNTLDLYVVGDRAVHVVNGVPVMEVRAMTANGKPLTHGAIQLQSEGAETFFRDLVLTPIKTLPRVVPK</sequence>
<dbReference type="Pfam" id="PF06439">
    <property type="entry name" value="3keto-disac_hyd"/>
    <property type="match status" value="1"/>
</dbReference>
<proteinExistence type="predicted"/>
<name>A0A0H3C7E1_CAUVN</name>
<keyword evidence="1" id="KW-0732">Signal</keyword>
<gene>
    <name evidence="3" type="ordered locus">CCNA_01136</name>
</gene>
<dbReference type="KEGG" id="ccs:CCNA_01136"/>
<dbReference type="OrthoDB" id="259356at2"/>
<protein>
    <recommendedName>
        <fullName evidence="2">3-keto-alpha-glucoside-1,2-lyase/3-keto-2-hydroxy-glucal hydratase domain-containing protein</fullName>
    </recommendedName>
</protein>
<dbReference type="HOGENOM" id="CLU_073042_1_0_5"/>
<evidence type="ECO:0000313" key="4">
    <source>
        <dbReference type="Proteomes" id="UP000001364"/>
    </source>
</evidence>
<dbReference type="EMBL" id="CP001340">
    <property type="protein sequence ID" value="ACL94601.1"/>
    <property type="molecule type" value="Genomic_DNA"/>
</dbReference>